<evidence type="ECO:0000313" key="2">
    <source>
        <dbReference type="EMBL" id="OTA37922.1"/>
    </source>
</evidence>
<evidence type="ECO:0000256" key="1">
    <source>
        <dbReference type="SAM" id="MobiDB-lite"/>
    </source>
</evidence>
<name>A0A1Z5TPE4_HORWE</name>
<gene>
    <name evidence="2" type="ORF">BTJ68_02381</name>
</gene>
<proteinExistence type="predicted"/>
<dbReference type="EMBL" id="MUNK01000015">
    <property type="protein sequence ID" value="OTA37922.1"/>
    <property type="molecule type" value="Genomic_DNA"/>
</dbReference>
<dbReference type="Proteomes" id="UP000194280">
    <property type="component" value="Unassembled WGS sequence"/>
</dbReference>
<sequence length="139" mass="15528">MAYRLIMASLSAKEKTLANDFVNLPIIVSDYDALVDSKPHSKPKPSRPMIDVRSNLTSSPPSPSRAPNPSSSDKGSSLASQQNWSTGFNDFVDSLWSHMTNGMKSKLREACVEVLRRTEDPSEEEKLWGVWDEDARMLD</sequence>
<comment type="caution">
    <text evidence="2">The sequence shown here is derived from an EMBL/GenBank/DDBJ whole genome shotgun (WGS) entry which is preliminary data.</text>
</comment>
<reference evidence="2 3" key="1">
    <citation type="submission" date="2017-01" db="EMBL/GenBank/DDBJ databases">
        <title>The recent genome duplication of the halophilic yeast Hortaea werneckii: insights from long-read sequencing.</title>
        <authorList>
            <person name="Sinha S."/>
            <person name="Flibotte S."/>
            <person name="Neira M."/>
            <person name="Lenassi M."/>
            <person name="Gostincar C."/>
            <person name="Stajich J.E."/>
            <person name="Nislow C.E."/>
        </authorList>
    </citation>
    <scope>NUCLEOTIDE SEQUENCE [LARGE SCALE GENOMIC DNA]</scope>
    <source>
        <strain evidence="2 3">EXF-2000</strain>
    </source>
</reference>
<dbReference type="AlphaFoldDB" id="A0A1Z5TPE4"/>
<organism evidence="2 3">
    <name type="scientific">Hortaea werneckii EXF-2000</name>
    <dbReference type="NCBI Taxonomy" id="1157616"/>
    <lineage>
        <taxon>Eukaryota</taxon>
        <taxon>Fungi</taxon>
        <taxon>Dikarya</taxon>
        <taxon>Ascomycota</taxon>
        <taxon>Pezizomycotina</taxon>
        <taxon>Dothideomycetes</taxon>
        <taxon>Dothideomycetidae</taxon>
        <taxon>Mycosphaerellales</taxon>
        <taxon>Teratosphaeriaceae</taxon>
        <taxon>Hortaea</taxon>
    </lineage>
</organism>
<feature type="region of interest" description="Disordered" evidence="1">
    <location>
        <begin position="35"/>
        <end position="82"/>
    </location>
</feature>
<dbReference type="InParanoid" id="A0A1Z5TPE4"/>
<feature type="compositionally biased region" description="Polar residues" evidence="1">
    <location>
        <begin position="73"/>
        <end position="82"/>
    </location>
</feature>
<dbReference type="OrthoDB" id="3647450at2759"/>
<evidence type="ECO:0000313" key="3">
    <source>
        <dbReference type="Proteomes" id="UP000194280"/>
    </source>
</evidence>
<accession>A0A1Z5TPE4</accession>
<protein>
    <submittedName>
        <fullName evidence="2">Uncharacterized protein</fullName>
    </submittedName>
</protein>
<dbReference type="VEuPathDB" id="FungiDB:BTJ68_02381"/>
<keyword evidence="3" id="KW-1185">Reference proteome</keyword>